<dbReference type="EMBL" id="NHSJ01000111">
    <property type="protein sequence ID" value="PPQ28384.1"/>
    <property type="molecule type" value="Genomic_DNA"/>
</dbReference>
<accession>A0A2S6N185</accession>
<dbReference type="Gene3D" id="3.40.50.300">
    <property type="entry name" value="P-loop containing nucleotide triphosphate hydrolases"/>
    <property type="match status" value="1"/>
</dbReference>
<dbReference type="SUPFAM" id="SSF53795">
    <property type="entry name" value="PEP carboxykinase-like"/>
    <property type="match status" value="1"/>
</dbReference>
<keyword evidence="2" id="KW-1185">Reference proteome</keyword>
<gene>
    <name evidence="1" type="ORF">CCR94_18080</name>
</gene>
<organism evidence="1 2">
    <name type="scientific">Rhodoblastus sphagnicola</name>
    <dbReference type="NCBI Taxonomy" id="333368"/>
    <lineage>
        <taxon>Bacteria</taxon>
        <taxon>Pseudomonadati</taxon>
        <taxon>Pseudomonadota</taxon>
        <taxon>Alphaproteobacteria</taxon>
        <taxon>Hyphomicrobiales</taxon>
        <taxon>Rhodoblastaceae</taxon>
        <taxon>Rhodoblastus</taxon>
    </lineage>
</organism>
<name>A0A2S6N185_9HYPH</name>
<evidence type="ECO:0000313" key="2">
    <source>
        <dbReference type="Proteomes" id="UP000239089"/>
    </source>
</evidence>
<reference evidence="1 2" key="1">
    <citation type="journal article" date="2018" name="Arch. Microbiol.">
        <title>New insights into the metabolic potential of the phototrophic purple bacterium Rhodopila globiformis DSM 161(T) from its draft genome sequence and evidence for a vanadium-dependent nitrogenase.</title>
        <authorList>
            <person name="Imhoff J.F."/>
            <person name="Rahn T."/>
            <person name="Kunzel S."/>
            <person name="Neulinger S.C."/>
        </authorList>
    </citation>
    <scope>NUCLEOTIDE SEQUENCE [LARGE SCALE GENOMIC DNA]</scope>
    <source>
        <strain evidence="1 2">DSM 16996</strain>
    </source>
</reference>
<evidence type="ECO:0000313" key="1">
    <source>
        <dbReference type="EMBL" id="PPQ28384.1"/>
    </source>
</evidence>
<proteinExistence type="predicted"/>
<protein>
    <recommendedName>
        <fullName evidence="3">HPr kinase/phosphorylase C-terminal domain-containing protein</fullName>
    </recommendedName>
</protein>
<dbReference type="AlphaFoldDB" id="A0A2S6N185"/>
<evidence type="ECO:0008006" key="3">
    <source>
        <dbReference type="Google" id="ProtNLM"/>
    </source>
</evidence>
<dbReference type="InterPro" id="IPR027417">
    <property type="entry name" value="P-loop_NTPase"/>
</dbReference>
<sequence>METSSFELSMAIAALFDSRPSAAEAPSPAHFDAVEVAGFAHVYFKDALIGVCKHDELAPLIKAVVTTGILERERDDIVFHAACLSHANGVLLASGAPGAGKTTLALHLEAHGFGYVSDDVTLIALDGSAKGVPFAPTVKSGAWEIVGAIAPELTRAPIHCRPDGKRVKYLPLRDVDSKSCPVGWVIFLDRRRRGAVKFRHVAAADAMRRIIEGSYSSQRRLSLAGFGALRRMLEGARAFELTYDSAAEAADAIARLCNDVA</sequence>
<comment type="caution">
    <text evidence="1">The sequence shown here is derived from an EMBL/GenBank/DDBJ whole genome shotgun (WGS) entry which is preliminary data.</text>
</comment>
<dbReference type="Proteomes" id="UP000239089">
    <property type="component" value="Unassembled WGS sequence"/>
</dbReference>